<reference evidence="2 3" key="1">
    <citation type="submission" date="2024-01" db="EMBL/GenBank/DDBJ databases">
        <title>Complete genome of Cladobotryum mycophilum ATHUM6906.</title>
        <authorList>
            <person name="Christinaki A.C."/>
            <person name="Myridakis A.I."/>
            <person name="Kouvelis V.N."/>
        </authorList>
    </citation>
    <scope>NUCLEOTIDE SEQUENCE [LARGE SCALE GENOMIC DNA]</scope>
    <source>
        <strain evidence="2 3">ATHUM6906</strain>
    </source>
</reference>
<protein>
    <submittedName>
        <fullName evidence="2">Uncharacterized protein</fullName>
    </submittedName>
</protein>
<keyword evidence="3" id="KW-1185">Reference proteome</keyword>
<sequence length="72" mass="7563">MKFIILLTTLATTVLSAPTQSAQNLNAINPQSKFSCPNNVLDFCSASNVHSGCTFGGDFTSGNMDVCSSCHC</sequence>
<evidence type="ECO:0000256" key="1">
    <source>
        <dbReference type="SAM" id="SignalP"/>
    </source>
</evidence>
<gene>
    <name evidence="2" type="ORF">PT974_09629</name>
</gene>
<keyword evidence="1" id="KW-0732">Signal</keyword>
<dbReference type="Proteomes" id="UP001338125">
    <property type="component" value="Unassembled WGS sequence"/>
</dbReference>
<feature type="chain" id="PRO_5045244593" evidence="1">
    <location>
        <begin position="17"/>
        <end position="72"/>
    </location>
</feature>
<evidence type="ECO:0000313" key="3">
    <source>
        <dbReference type="Proteomes" id="UP001338125"/>
    </source>
</evidence>
<comment type="caution">
    <text evidence="2">The sequence shown here is derived from an EMBL/GenBank/DDBJ whole genome shotgun (WGS) entry which is preliminary data.</text>
</comment>
<organism evidence="2 3">
    <name type="scientific">Cladobotryum mycophilum</name>
    <dbReference type="NCBI Taxonomy" id="491253"/>
    <lineage>
        <taxon>Eukaryota</taxon>
        <taxon>Fungi</taxon>
        <taxon>Dikarya</taxon>
        <taxon>Ascomycota</taxon>
        <taxon>Pezizomycotina</taxon>
        <taxon>Sordariomycetes</taxon>
        <taxon>Hypocreomycetidae</taxon>
        <taxon>Hypocreales</taxon>
        <taxon>Hypocreaceae</taxon>
        <taxon>Cladobotryum</taxon>
    </lineage>
</organism>
<accession>A0ABR0SGP1</accession>
<dbReference type="EMBL" id="JAVFKD010000014">
    <property type="protein sequence ID" value="KAK5991348.1"/>
    <property type="molecule type" value="Genomic_DNA"/>
</dbReference>
<feature type="signal peptide" evidence="1">
    <location>
        <begin position="1"/>
        <end position="16"/>
    </location>
</feature>
<proteinExistence type="predicted"/>
<name>A0ABR0SGP1_9HYPO</name>
<evidence type="ECO:0000313" key="2">
    <source>
        <dbReference type="EMBL" id="KAK5991348.1"/>
    </source>
</evidence>